<keyword evidence="1" id="KW-1133">Transmembrane helix</keyword>
<evidence type="ECO:0000313" key="3">
    <source>
        <dbReference type="Proteomes" id="UP000326671"/>
    </source>
</evidence>
<feature type="transmembrane region" description="Helical" evidence="1">
    <location>
        <begin position="68"/>
        <end position="84"/>
    </location>
</feature>
<dbReference type="EMBL" id="VYKL01000018">
    <property type="protein sequence ID" value="KAA9023840.1"/>
    <property type="molecule type" value="Genomic_DNA"/>
</dbReference>
<organism evidence="2 3">
    <name type="scientific">Niallia endozanthoxylica</name>
    <dbReference type="NCBI Taxonomy" id="2036016"/>
    <lineage>
        <taxon>Bacteria</taxon>
        <taxon>Bacillati</taxon>
        <taxon>Bacillota</taxon>
        <taxon>Bacilli</taxon>
        <taxon>Bacillales</taxon>
        <taxon>Bacillaceae</taxon>
        <taxon>Niallia</taxon>
    </lineage>
</organism>
<proteinExistence type="predicted"/>
<name>A0A5J5HRU6_9BACI</name>
<dbReference type="AlphaFoldDB" id="A0A5J5HRU6"/>
<evidence type="ECO:0000313" key="2">
    <source>
        <dbReference type="EMBL" id="KAA9023840.1"/>
    </source>
</evidence>
<dbReference type="Proteomes" id="UP000326671">
    <property type="component" value="Unassembled WGS sequence"/>
</dbReference>
<keyword evidence="3" id="KW-1185">Reference proteome</keyword>
<accession>A0A5J5HRU6</accession>
<evidence type="ECO:0000256" key="1">
    <source>
        <dbReference type="SAM" id="Phobius"/>
    </source>
</evidence>
<gene>
    <name evidence="2" type="ORF">F4V44_11915</name>
</gene>
<reference evidence="2 3" key="1">
    <citation type="submission" date="2019-09" db="EMBL/GenBank/DDBJ databases">
        <title>Whole genome sequences of isolates from the Mars Exploration Rovers.</title>
        <authorList>
            <person name="Seuylemezian A."/>
            <person name="Vaishampayan P."/>
        </authorList>
    </citation>
    <scope>NUCLEOTIDE SEQUENCE [LARGE SCALE GENOMIC DNA]</scope>
    <source>
        <strain evidence="2 3">MER_TA_151</strain>
    </source>
</reference>
<sequence>MTKDKEKILENILWSIALPGFPQLLNRQYLKGFGFIALEIIINVQAKFNYAILLSFHGEVKQALEVTNFQWLMFYPCLYFYAMWDAYKAAGKQSSFMYLPFVFSAYFVTVGLIFSPKITIFGKLLGPVWLPMLFVIPGVLVGFIIKILLQFIFKKSLST</sequence>
<dbReference type="RefSeq" id="WP_150440241.1">
    <property type="nucleotide sequence ID" value="NZ_VYKL01000018.1"/>
</dbReference>
<protein>
    <submittedName>
        <fullName evidence="2">Uncharacterized protein</fullName>
    </submittedName>
</protein>
<comment type="caution">
    <text evidence="2">The sequence shown here is derived from an EMBL/GenBank/DDBJ whole genome shotgun (WGS) entry which is preliminary data.</text>
</comment>
<keyword evidence="1" id="KW-0472">Membrane</keyword>
<dbReference type="OrthoDB" id="1681794at2"/>
<feature type="transmembrane region" description="Helical" evidence="1">
    <location>
        <begin position="96"/>
        <end position="116"/>
    </location>
</feature>
<feature type="transmembrane region" description="Helical" evidence="1">
    <location>
        <begin position="128"/>
        <end position="149"/>
    </location>
</feature>
<feature type="transmembrane region" description="Helical" evidence="1">
    <location>
        <begin position="33"/>
        <end position="56"/>
    </location>
</feature>
<keyword evidence="1" id="KW-0812">Transmembrane</keyword>